<evidence type="ECO:0000256" key="4">
    <source>
        <dbReference type="ARBA" id="ARBA00022679"/>
    </source>
</evidence>
<feature type="transmembrane region" description="Helical" evidence="8">
    <location>
        <begin position="315"/>
        <end position="335"/>
    </location>
</feature>
<feature type="transmembrane region" description="Helical" evidence="8">
    <location>
        <begin position="367"/>
        <end position="385"/>
    </location>
</feature>
<evidence type="ECO:0000313" key="11">
    <source>
        <dbReference type="Proteomes" id="UP001138997"/>
    </source>
</evidence>
<feature type="transmembrane region" description="Helical" evidence="8">
    <location>
        <begin position="161"/>
        <end position="180"/>
    </location>
</feature>
<feature type="domain" description="Glycosyltransferase RgtA/B/C/D-like" evidence="9">
    <location>
        <begin position="76"/>
        <end position="224"/>
    </location>
</feature>
<feature type="transmembrane region" description="Helical" evidence="8">
    <location>
        <begin position="283"/>
        <end position="303"/>
    </location>
</feature>
<organism evidence="10 11">
    <name type="scientific">Kineosporia babensis</name>
    <dbReference type="NCBI Taxonomy" id="499548"/>
    <lineage>
        <taxon>Bacteria</taxon>
        <taxon>Bacillati</taxon>
        <taxon>Actinomycetota</taxon>
        <taxon>Actinomycetes</taxon>
        <taxon>Kineosporiales</taxon>
        <taxon>Kineosporiaceae</taxon>
        <taxon>Kineosporia</taxon>
    </lineage>
</organism>
<evidence type="ECO:0000256" key="7">
    <source>
        <dbReference type="ARBA" id="ARBA00023136"/>
    </source>
</evidence>
<keyword evidence="5 8" id="KW-0812">Transmembrane</keyword>
<dbReference type="InterPro" id="IPR050297">
    <property type="entry name" value="LipidA_mod_glycosyltrf_83"/>
</dbReference>
<feature type="transmembrane region" description="Helical" evidence="8">
    <location>
        <begin position="342"/>
        <end position="361"/>
    </location>
</feature>
<feature type="transmembrane region" description="Helical" evidence="8">
    <location>
        <begin position="192"/>
        <end position="210"/>
    </location>
</feature>
<dbReference type="EMBL" id="JAJOMB010000033">
    <property type="protein sequence ID" value="MCD5316733.1"/>
    <property type="molecule type" value="Genomic_DNA"/>
</dbReference>
<reference evidence="10" key="1">
    <citation type="submission" date="2021-11" db="EMBL/GenBank/DDBJ databases">
        <title>Streptomyces corallinus and Kineosporia corallina sp. nov., two new coral-derived marine actinobacteria.</title>
        <authorList>
            <person name="Buangrab K."/>
            <person name="Sutthacheep M."/>
            <person name="Yeemin T."/>
            <person name="Harunari E."/>
            <person name="Igarashi Y."/>
            <person name="Sripreechasak P."/>
            <person name="Kanchanasin P."/>
            <person name="Tanasupawat S."/>
            <person name="Phongsopitanun W."/>
        </authorList>
    </citation>
    <scope>NUCLEOTIDE SEQUENCE</scope>
    <source>
        <strain evidence="10">JCM 31032</strain>
    </source>
</reference>
<evidence type="ECO:0000259" key="9">
    <source>
        <dbReference type="Pfam" id="PF13231"/>
    </source>
</evidence>
<dbReference type="InterPro" id="IPR038731">
    <property type="entry name" value="RgtA/B/C-like"/>
</dbReference>
<evidence type="ECO:0000256" key="5">
    <source>
        <dbReference type="ARBA" id="ARBA00022692"/>
    </source>
</evidence>
<keyword evidence="2" id="KW-1003">Cell membrane</keyword>
<evidence type="ECO:0000256" key="2">
    <source>
        <dbReference type="ARBA" id="ARBA00022475"/>
    </source>
</evidence>
<protein>
    <submittedName>
        <fullName evidence="10">Glycosyltransferase family 39 protein</fullName>
        <ecNumber evidence="10">2.4.-.-</ecNumber>
    </submittedName>
</protein>
<dbReference type="AlphaFoldDB" id="A0A9X1NM99"/>
<proteinExistence type="predicted"/>
<feature type="transmembrane region" description="Helical" evidence="8">
    <location>
        <begin position="216"/>
        <end position="236"/>
    </location>
</feature>
<accession>A0A9X1NM99</accession>
<keyword evidence="11" id="KW-1185">Reference proteome</keyword>
<dbReference type="RefSeq" id="WP_231449584.1">
    <property type="nucleotide sequence ID" value="NZ_JAJOMB010000033.1"/>
</dbReference>
<sequence length="494" mass="53563">MPDTAVAAPERSAASPARPREALICVALAVMAFAVRYFNIVPSYNLFIDEVTYSEIARNIAEGEGVTSYDEPFTLHPPAALAVFGLATKVLGLQGDPADLAYALRPVAALFGAATVALTYLIARRLALPSGFALAAAALVMLDPFQIRYDSQVMLEAQTQFFAALTILLVITRSPGLAGLSAGITFCSKETFGLVLGAALLVMLFSNRPIPRPQTLKVIGIGLSLYLGNLLATIWLGGLDAWAQSRGNGLTRLIGLNQETGFNSDTVQVSLFSRLTEHFDRLAVTYALLLLGGVCCLVLVRRLTLWRPSTAPDAVVATTAWALAACGYLVYAMLFGSIEEQMFYIPLVPCVLCLAVVTAWYDRTRVSALLLALFLTVDVWVWSRVHSADSNIYRQFFTWAETGIPHGSRVAVTEDSAQFVLEQVDLGNWHTPADLSEHDVDYVLINPRLVEHGYGLGDRALLEYLETTAQAVFTKTSEQDGTLILYRLNSAGAS</sequence>
<keyword evidence="6 8" id="KW-1133">Transmembrane helix</keyword>
<dbReference type="Proteomes" id="UP001138997">
    <property type="component" value="Unassembled WGS sequence"/>
</dbReference>
<dbReference type="GO" id="GO:0009103">
    <property type="term" value="P:lipopolysaccharide biosynthetic process"/>
    <property type="evidence" value="ECO:0007669"/>
    <property type="project" value="UniProtKB-ARBA"/>
</dbReference>
<keyword evidence="7 8" id="KW-0472">Membrane</keyword>
<dbReference type="GO" id="GO:0016763">
    <property type="term" value="F:pentosyltransferase activity"/>
    <property type="evidence" value="ECO:0007669"/>
    <property type="project" value="TreeGrafter"/>
</dbReference>
<keyword evidence="3 10" id="KW-0328">Glycosyltransferase</keyword>
<evidence type="ECO:0000256" key="6">
    <source>
        <dbReference type="ARBA" id="ARBA00022989"/>
    </source>
</evidence>
<evidence type="ECO:0000256" key="1">
    <source>
        <dbReference type="ARBA" id="ARBA00004651"/>
    </source>
</evidence>
<keyword evidence="4 10" id="KW-0808">Transferase</keyword>
<evidence type="ECO:0000313" key="10">
    <source>
        <dbReference type="EMBL" id="MCD5316733.1"/>
    </source>
</evidence>
<dbReference type="PANTHER" id="PTHR33908">
    <property type="entry name" value="MANNOSYLTRANSFERASE YKCB-RELATED"/>
    <property type="match status" value="1"/>
</dbReference>
<gene>
    <name evidence="10" type="ORF">LR394_38130</name>
</gene>
<feature type="transmembrane region" description="Helical" evidence="8">
    <location>
        <begin position="130"/>
        <end position="149"/>
    </location>
</feature>
<comment type="subcellular location">
    <subcellularLocation>
        <location evidence="1">Cell membrane</location>
        <topology evidence="1">Multi-pass membrane protein</topology>
    </subcellularLocation>
</comment>
<dbReference type="PANTHER" id="PTHR33908:SF11">
    <property type="entry name" value="MEMBRANE PROTEIN"/>
    <property type="match status" value="1"/>
</dbReference>
<evidence type="ECO:0000256" key="3">
    <source>
        <dbReference type="ARBA" id="ARBA00022676"/>
    </source>
</evidence>
<dbReference type="GO" id="GO:0005886">
    <property type="term" value="C:plasma membrane"/>
    <property type="evidence" value="ECO:0007669"/>
    <property type="project" value="UniProtKB-SubCell"/>
</dbReference>
<feature type="transmembrane region" description="Helical" evidence="8">
    <location>
        <begin position="102"/>
        <end position="123"/>
    </location>
</feature>
<evidence type="ECO:0000256" key="8">
    <source>
        <dbReference type="SAM" id="Phobius"/>
    </source>
</evidence>
<feature type="transmembrane region" description="Helical" evidence="8">
    <location>
        <begin position="21"/>
        <end position="38"/>
    </location>
</feature>
<comment type="caution">
    <text evidence="10">The sequence shown here is derived from an EMBL/GenBank/DDBJ whole genome shotgun (WGS) entry which is preliminary data.</text>
</comment>
<name>A0A9X1NM99_9ACTN</name>
<dbReference type="Pfam" id="PF13231">
    <property type="entry name" value="PMT_2"/>
    <property type="match status" value="1"/>
</dbReference>
<dbReference type="EC" id="2.4.-.-" evidence="10"/>